<dbReference type="InterPro" id="IPR003421">
    <property type="entry name" value="Opine_DH"/>
</dbReference>
<accession>A0ABP3UPG8</accession>
<keyword evidence="5" id="KW-1185">Reference proteome</keyword>
<dbReference type="Proteomes" id="UP001501510">
    <property type="component" value="Unassembled WGS sequence"/>
</dbReference>
<dbReference type="Pfam" id="PF01210">
    <property type="entry name" value="NAD_Gly3P_dh_N"/>
    <property type="match status" value="1"/>
</dbReference>
<evidence type="ECO:0000259" key="3">
    <source>
        <dbReference type="Pfam" id="PF02317"/>
    </source>
</evidence>
<dbReference type="SUPFAM" id="SSF48179">
    <property type="entry name" value="6-phosphogluconate dehydrogenase C-terminal domain-like"/>
    <property type="match status" value="1"/>
</dbReference>
<dbReference type="EMBL" id="BAAACG010000008">
    <property type="protein sequence ID" value="GAA0737565.1"/>
    <property type="molecule type" value="Genomic_DNA"/>
</dbReference>
<sequence>MEIKKTLNWAIIGAGNGGQSMAGQLGIMGYPVNLYDVSKETIDVINKKGGIKVDGAVEGFGKVKLASTNIEEVIDGVDMIIVVLPSIYHGSIAKACASHLKDGQTIFLHPSATFGAFEFRKVLDDEKCAADVTIAEAQTLLYACRIIEAGYAHIYGLKNSVAIAALPSSRNKMVVDELNKAFPQFEETENVFITSLENLNAMLHPAPTILNTGRIDSQEDWLYYYDGVTSNIGNYVQGMDKERIEIGKALGLDLKPVIEWYNIMYDACGDNLSEVVRDNKSYDGIKGQKTLYTRYLLEDVPNALVPMVSLGKKFNVDVTKMETIVNLVKGMVGDKMNSEGRTLESLGLSEYSKEQLLKYVNEGA</sequence>
<comment type="caution">
    <text evidence="4">The sequence shown here is derived from an EMBL/GenBank/DDBJ whole genome shotgun (WGS) entry which is preliminary data.</text>
</comment>
<feature type="domain" description="Opine dehydrogenase" evidence="3">
    <location>
        <begin position="189"/>
        <end position="330"/>
    </location>
</feature>
<keyword evidence="1" id="KW-0560">Oxidoreductase</keyword>
<dbReference type="InterPro" id="IPR011128">
    <property type="entry name" value="G3P_DH_NAD-dep_N"/>
</dbReference>
<dbReference type="InterPro" id="IPR008927">
    <property type="entry name" value="6-PGluconate_DH-like_C_sf"/>
</dbReference>
<dbReference type="SUPFAM" id="SSF51735">
    <property type="entry name" value="NAD(P)-binding Rossmann-fold domains"/>
    <property type="match status" value="1"/>
</dbReference>
<evidence type="ECO:0000259" key="2">
    <source>
        <dbReference type="Pfam" id="PF01210"/>
    </source>
</evidence>
<dbReference type="RefSeq" id="WP_343760231.1">
    <property type="nucleotide sequence ID" value="NZ_BAAACG010000008.1"/>
</dbReference>
<reference evidence="5" key="1">
    <citation type="journal article" date="2019" name="Int. J. Syst. Evol. Microbiol.">
        <title>The Global Catalogue of Microorganisms (GCM) 10K type strain sequencing project: providing services to taxonomists for standard genome sequencing and annotation.</title>
        <authorList>
            <consortium name="The Broad Institute Genomics Platform"/>
            <consortium name="The Broad Institute Genome Sequencing Center for Infectious Disease"/>
            <person name="Wu L."/>
            <person name="Ma J."/>
        </authorList>
    </citation>
    <scope>NUCLEOTIDE SEQUENCE [LARGE SCALE GENOMIC DNA]</scope>
    <source>
        <strain evidence="5">JCM 1407</strain>
    </source>
</reference>
<dbReference type="Gene3D" id="1.10.1040.10">
    <property type="entry name" value="N-(1-d-carboxylethyl)-l-norvaline Dehydrogenase, domain 2"/>
    <property type="match status" value="1"/>
</dbReference>
<dbReference type="PANTHER" id="PTHR38015">
    <property type="entry name" value="BLR6086 PROTEIN"/>
    <property type="match status" value="1"/>
</dbReference>
<gene>
    <name evidence="4" type="ORF">GCM10008906_13850</name>
</gene>
<dbReference type="InterPro" id="IPR051729">
    <property type="entry name" value="Opine/Lysopine_DH"/>
</dbReference>
<dbReference type="PANTHER" id="PTHR38015:SF1">
    <property type="entry name" value="OPINE DEHYDROGENASE DOMAIN-CONTAINING PROTEIN"/>
    <property type="match status" value="1"/>
</dbReference>
<organism evidence="4 5">
    <name type="scientific">Clostridium oceanicum</name>
    <dbReference type="NCBI Taxonomy" id="1543"/>
    <lineage>
        <taxon>Bacteria</taxon>
        <taxon>Bacillati</taxon>
        <taxon>Bacillota</taxon>
        <taxon>Clostridia</taxon>
        <taxon>Eubacteriales</taxon>
        <taxon>Clostridiaceae</taxon>
        <taxon>Clostridium</taxon>
    </lineage>
</organism>
<feature type="domain" description="Glycerol-3-phosphate dehydrogenase NAD-dependent N-terminal" evidence="2">
    <location>
        <begin position="10"/>
        <end position="106"/>
    </location>
</feature>
<name>A0ABP3UPG8_9CLOT</name>
<dbReference type="Pfam" id="PF02317">
    <property type="entry name" value="Octopine_DH"/>
    <property type="match status" value="1"/>
</dbReference>
<dbReference type="Gene3D" id="3.40.50.720">
    <property type="entry name" value="NAD(P)-binding Rossmann-like Domain"/>
    <property type="match status" value="1"/>
</dbReference>
<proteinExistence type="predicted"/>
<protein>
    <submittedName>
        <fullName evidence="4">NAD/NADP octopine/nopaline dehydrogenase family protein</fullName>
    </submittedName>
</protein>
<dbReference type="InterPro" id="IPR036291">
    <property type="entry name" value="NAD(P)-bd_dom_sf"/>
</dbReference>
<evidence type="ECO:0000256" key="1">
    <source>
        <dbReference type="ARBA" id="ARBA00023002"/>
    </source>
</evidence>
<evidence type="ECO:0000313" key="4">
    <source>
        <dbReference type="EMBL" id="GAA0737565.1"/>
    </source>
</evidence>
<evidence type="ECO:0000313" key="5">
    <source>
        <dbReference type="Proteomes" id="UP001501510"/>
    </source>
</evidence>
<dbReference type="InterPro" id="IPR013328">
    <property type="entry name" value="6PGD_dom2"/>
</dbReference>